<gene>
    <name evidence="1" type="ORF">E1269_15095</name>
</gene>
<reference evidence="1 2" key="1">
    <citation type="submission" date="2019-03" db="EMBL/GenBank/DDBJ databases">
        <title>Draft genome sequences of novel Actinobacteria.</title>
        <authorList>
            <person name="Sahin N."/>
            <person name="Ay H."/>
            <person name="Saygin H."/>
        </authorList>
    </citation>
    <scope>NUCLEOTIDE SEQUENCE [LARGE SCALE GENOMIC DNA]</scope>
    <source>
        <strain evidence="1 2">5K138</strain>
    </source>
</reference>
<dbReference type="OrthoDB" id="4828144at2"/>
<dbReference type="RefSeq" id="WP_131895870.1">
    <property type="nucleotide sequence ID" value="NZ_SMKZ01000019.1"/>
</dbReference>
<accession>A0A4R5D751</accession>
<dbReference type="InterPro" id="IPR015057">
    <property type="entry name" value="Rv2632c-like"/>
</dbReference>
<comment type="caution">
    <text evidence="1">The sequence shown here is derived from an EMBL/GenBank/DDBJ whole genome shotgun (WGS) entry which is preliminary data.</text>
</comment>
<evidence type="ECO:0000313" key="2">
    <source>
        <dbReference type="Proteomes" id="UP000294739"/>
    </source>
</evidence>
<dbReference type="InParanoid" id="A0A4R5D751"/>
<keyword evidence="2" id="KW-1185">Reference proteome</keyword>
<dbReference type="Proteomes" id="UP000294739">
    <property type="component" value="Unassembled WGS sequence"/>
</dbReference>
<dbReference type="Gene3D" id="3.30.160.240">
    <property type="entry name" value="Rv1738"/>
    <property type="match status" value="1"/>
</dbReference>
<dbReference type="EMBL" id="SMKZ01000019">
    <property type="protein sequence ID" value="TDE09332.1"/>
    <property type="molecule type" value="Genomic_DNA"/>
</dbReference>
<proteinExistence type="predicted"/>
<dbReference type="AlphaFoldDB" id="A0A4R5D751"/>
<evidence type="ECO:0000313" key="1">
    <source>
        <dbReference type="EMBL" id="TDE09332.1"/>
    </source>
</evidence>
<dbReference type="Pfam" id="PF08962">
    <property type="entry name" value="Rv2632c-like"/>
    <property type="match status" value="1"/>
</dbReference>
<organism evidence="1 2">
    <name type="scientific">Jiangella asiatica</name>
    <dbReference type="NCBI Taxonomy" id="2530372"/>
    <lineage>
        <taxon>Bacteria</taxon>
        <taxon>Bacillati</taxon>
        <taxon>Actinomycetota</taxon>
        <taxon>Actinomycetes</taxon>
        <taxon>Jiangellales</taxon>
        <taxon>Jiangellaceae</taxon>
        <taxon>Jiangella</taxon>
    </lineage>
</organism>
<protein>
    <submittedName>
        <fullName evidence="1">DUF1876 domain-containing protein</fullName>
    </submittedName>
</protein>
<dbReference type="SUPFAM" id="SSF143212">
    <property type="entry name" value="Rv2632c-like"/>
    <property type="match status" value="1"/>
</dbReference>
<name>A0A4R5D751_9ACTN</name>
<dbReference type="InterPro" id="IPR038070">
    <property type="entry name" value="Rv2632c-like_sf"/>
</dbReference>
<sequence length="91" mass="9881">MAATKHWTVDIVIGERDDGETYAEARLTTEATAGLRAVGKARLNPHDVNVPEIGDEIAAARALRVLADDLLDVAARDVENVTHEPTHLKSR</sequence>